<dbReference type="InterPro" id="IPR052337">
    <property type="entry name" value="SAT4-like"/>
</dbReference>
<name>A0A1Y1Z526_9PLEO</name>
<dbReference type="PANTHER" id="PTHR33048:SF47">
    <property type="entry name" value="INTEGRAL MEMBRANE PROTEIN-RELATED"/>
    <property type="match status" value="1"/>
</dbReference>
<feature type="domain" description="Rhodopsin" evidence="8">
    <location>
        <begin position="124"/>
        <end position="196"/>
    </location>
</feature>
<evidence type="ECO:0000313" key="10">
    <source>
        <dbReference type="Proteomes" id="UP000193144"/>
    </source>
</evidence>
<keyword evidence="3 7" id="KW-1133">Transmembrane helix</keyword>
<protein>
    <recommendedName>
        <fullName evidence="8">Rhodopsin domain-containing protein</fullName>
    </recommendedName>
</protein>
<evidence type="ECO:0000256" key="6">
    <source>
        <dbReference type="SAM" id="MobiDB-lite"/>
    </source>
</evidence>
<evidence type="ECO:0000256" key="3">
    <source>
        <dbReference type="ARBA" id="ARBA00022989"/>
    </source>
</evidence>
<feature type="transmembrane region" description="Helical" evidence="7">
    <location>
        <begin position="48"/>
        <end position="66"/>
    </location>
</feature>
<keyword evidence="10" id="KW-1185">Reference proteome</keyword>
<dbReference type="GO" id="GO:0016020">
    <property type="term" value="C:membrane"/>
    <property type="evidence" value="ECO:0007669"/>
    <property type="project" value="UniProtKB-SubCell"/>
</dbReference>
<evidence type="ECO:0000256" key="2">
    <source>
        <dbReference type="ARBA" id="ARBA00022692"/>
    </source>
</evidence>
<proteinExistence type="inferred from homology"/>
<dbReference type="PANTHER" id="PTHR33048">
    <property type="entry name" value="PTH11-LIKE INTEGRAL MEMBRANE PROTEIN (AFU_ORTHOLOGUE AFUA_5G11245)"/>
    <property type="match status" value="1"/>
</dbReference>
<dbReference type="AlphaFoldDB" id="A0A1Y1Z526"/>
<evidence type="ECO:0000256" key="4">
    <source>
        <dbReference type="ARBA" id="ARBA00023136"/>
    </source>
</evidence>
<evidence type="ECO:0000256" key="7">
    <source>
        <dbReference type="SAM" id="Phobius"/>
    </source>
</evidence>
<evidence type="ECO:0000259" key="8">
    <source>
        <dbReference type="Pfam" id="PF20684"/>
    </source>
</evidence>
<dbReference type="InterPro" id="IPR049326">
    <property type="entry name" value="Rhodopsin_dom_fungi"/>
</dbReference>
<comment type="caution">
    <text evidence="9">The sequence shown here is derived from an EMBL/GenBank/DDBJ whole genome shotgun (WGS) entry which is preliminary data.</text>
</comment>
<sequence>MYTADAVLVDIVYHAGSNVDVPPGMLDCLTDSETNVIRRGSKNQLAAWYTYNALVWCMKFMLLFLYRRSTMGTFQARLIKYLFWICAVTYVAVFLTITLGCFPQVVALGLECRHRSHDSSCTDPMLWRLKVPLPKKPAIGGLLSSGLFVITAAVVREVLTLGAKTSGLNINRWGIRETIVGILTVNLPILRPMFHRSFLRRRGYGSDTGPGKSSWGSRGRSNKSGYGQGTYELRSTATSKESAHDSGDAASNGSQGNIIKKDSNDMAQGVVVIEQTHDVRSHRRDEEDGLRN</sequence>
<reference evidence="9 10" key="1">
    <citation type="submission" date="2016-07" db="EMBL/GenBank/DDBJ databases">
        <title>Pervasive Adenine N6-methylation of Active Genes in Fungi.</title>
        <authorList>
            <consortium name="DOE Joint Genome Institute"/>
            <person name="Mondo S.J."/>
            <person name="Dannebaum R.O."/>
            <person name="Kuo R.C."/>
            <person name="Labutti K."/>
            <person name="Haridas S."/>
            <person name="Kuo A."/>
            <person name="Salamov A."/>
            <person name="Ahrendt S.R."/>
            <person name="Lipzen A."/>
            <person name="Sullivan W."/>
            <person name="Andreopoulos W.B."/>
            <person name="Clum A."/>
            <person name="Lindquist E."/>
            <person name="Daum C."/>
            <person name="Ramamoorthy G.K."/>
            <person name="Gryganskyi A."/>
            <person name="Culley D."/>
            <person name="Magnuson J.K."/>
            <person name="James T.Y."/>
            <person name="O'Malley M.A."/>
            <person name="Stajich J.E."/>
            <person name="Spatafora J.W."/>
            <person name="Visel A."/>
            <person name="Grigoriev I.V."/>
        </authorList>
    </citation>
    <scope>NUCLEOTIDE SEQUENCE [LARGE SCALE GENOMIC DNA]</scope>
    <source>
        <strain evidence="9 10">CBS 115471</strain>
    </source>
</reference>
<dbReference type="STRING" id="1231657.A0A1Y1Z526"/>
<dbReference type="OrthoDB" id="3722442at2759"/>
<feature type="compositionally biased region" description="Basic and acidic residues" evidence="6">
    <location>
        <begin position="275"/>
        <end position="292"/>
    </location>
</feature>
<dbReference type="Proteomes" id="UP000193144">
    <property type="component" value="Unassembled WGS sequence"/>
</dbReference>
<comment type="subcellular location">
    <subcellularLocation>
        <location evidence="1">Membrane</location>
        <topology evidence="1">Multi-pass membrane protein</topology>
    </subcellularLocation>
</comment>
<accession>A0A1Y1Z526</accession>
<evidence type="ECO:0000256" key="1">
    <source>
        <dbReference type="ARBA" id="ARBA00004141"/>
    </source>
</evidence>
<feature type="transmembrane region" description="Helical" evidence="7">
    <location>
        <begin position="138"/>
        <end position="155"/>
    </location>
</feature>
<comment type="similarity">
    <text evidence="5">Belongs to the SAT4 family.</text>
</comment>
<evidence type="ECO:0000313" key="9">
    <source>
        <dbReference type="EMBL" id="ORY05371.1"/>
    </source>
</evidence>
<feature type="region of interest" description="Disordered" evidence="6">
    <location>
        <begin position="201"/>
        <end position="292"/>
    </location>
</feature>
<feature type="transmembrane region" description="Helical" evidence="7">
    <location>
        <begin position="81"/>
        <end position="110"/>
    </location>
</feature>
<keyword evidence="4 7" id="KW-0472">Membrane</keyword>
<dbReference type="EMBL" id="MCFA01000126">
    <property type="protein sequence ID" value="ORY05371.1"/>
    <property type="molecule type" value="Genomic_DNA"/>
</dbReference>
<gene>
    <name evidence="9" type="ORF">BCR34DRAFT_633053</name>
</gene>
<evidence type="ECO:0000256" key="5">
    <source>
        <dbReference type="ARBA" id="ARBA00038359"/>
    </source>
</evidence>
<keyword evidence="2 7" id="KW-0812">Transmembrane</keyword>
<dbReference type="Pfam" id="PF20684">
    <property type="entry name" value="Fung_rhodopsin"/>
    <property type="match status" value="1"/>
</dbReference>
<organism evidence="9 10">
    <name type="scientific">Clohesyomyces aquaticus</name>
    <dbReference type="NCBI Taxonomy" id="1231657"/>
    <lineage>
        <taxon>Eukaryota</taxon>
        <taxon>Fungi</taxon>
        <taxon>Dikarya</taxon>
        <taxon>Ascomycota</taxon>
        <taxon>Pezizomycotina</taxon>
        <taxon>Dothideomycetes</taxon>
        <taxon>Pleosporomycetidae</taxon>
        <taxon>Pleosporales</taxon>
        <taxon>Lindgomycetaceae</taxon>
        <taxon>Clohesyomyces</taxon>
    </lineage>
</organism>
<feature type="transmembrane region" description="Helical" evidence="7">
    <location>
        <begin position="175"/>
        <end position="194"/>
    </location>
</feature>